<feature type="domain" description="EamA" evidence="6">
    <location>
        <begin position="11"/>
        <end position="139"/>
    </location>
</feature>
<comment type="similarity">
    <text evidence="2">Belongs to the EamA transporter family.</text>
</comment>
<dbReference type="NCBIfam" id="NF008676">
    <property type="entry name" value="PRK11689.1"/>
    <property type="match status" value="1"/>
</dbReference>
<evidence type="ECO:0000259" key="6">
    <source>
        <dbReference type="Pfam" id="PF00892"/>
    </source>
</evidence>
<sequence length="300" mass="33030">MKISTNQATMIGCISPIFWGLSVSLVRTLSETLGVGKGLAINYLIALVFVFLLFGIPNLKAMPLKYYICGLGCAIGTSMTFAFSLGLAKDGTQTMEVGMINYLWPTLTILFAVLFNGQKAKWWVGIGMLLAIYGIFVVLSGNLLIDFKAMWSHIKSNPISYFLALWAAIFWAAYSNFTRAWAKGQNPTTPIFALDTIFFNAIWLLDLAPSYPWNTKGVLFAVGSALIMGSAYGMWTFGVQKGRIEIMSIMSYFTPVLSCIFASLLIGAKLTHEFWVGVSIVVLGSFICWAATREKTRSSN</sequence>
<evidence type="ECO:0000256" key="1">
    <source>
        <dbReference type="ARBA" id="ARBA00004141"/>
    </source>
</evidence>
<dbReference type="InterPro" id="IPR000620">
    <property type="entry name" value="EamA_dom"/>
</dbReference>
<dbReference type="PANTHER" id="PTHR32322:SF2">
    <property type="entry name" value="EAMA DOMAIN-CONTAINING PROTEIN"/>
    <property type="match status" value="1"/>
</dbReference>
<name>A0A6I3SA49_9BURK</name>
<evidence type="ECO:0000256" key="4">
    <source>
        <dbReference type="ARBA" id="ARBA00022989"/>
    </source>
</evidence>
<reference evidence="7 8" key="1">
    <citation type="journal article" date="2019" name="Nat. Med.">
        <title>A library of human gut bacterial isolates paired with longitudinal multiomics data enables mechanistic microbiome research.</title>
        <authorList>
            <person name="Poyet M."/>
            <person name="Groussin M."/>
            <person name="Gibbons S.M."/>
            <person name="Avila-Pacheco J."/>
            <person name="Jiang X."/>
            <person name="Kearney S.M."/>
            <person name="Perrotta A.R."/>
            <person name="Berdy B."/>
            <person name="Zhao S."/>
            <person name="Lieberman T.D."/>
            <person name="Swanson P.K."/>
            <person name="Smith M."/>
            <person name="Roesemann S."/>
            <person name="Alexander J.E."/>
            <person name="Rich S.A."/>
            <person name="Livny J."/>
            <person name="Vlamakis H."/>
            <person name="Clish C."/>
            <person name="Bullock K."/>
            <person name="Deik A."/>
            <person name="Scott J."/>
            <person name="Pierce K.A."/>
            <person name="Xavier R.J."/>
            <person name="Alm E.J."/>
        </authorList>
    </citation>
    <scope>NUCLEOTIDE SEQUENCE [LARGE SCALE GENOMIC DNA]</scope>
    <source>
        <strain evidence="7 8">BIOML-A2</strain>
    </source>
</reference>
<evidence type="ECO:0000256" key="5">
    <source>
        <dbReference type="ARBA" id="ARBA00023136"/>
    </source>
</evidence>
<comment type="caution">
    <text evidence="7">The sequence shown here is derived from an EMBL/GenBank/DDBJ whole genome shotgun (WGS) entry which is preliminary data.</text>
</comment>
<dbReference type="Pfam" id="PF00892">
    <property type="entry name" value="EamA"/>
    <property type="match status" value="2"/>
</dbReference>
<keyword evidence="3" id="KW-0812">Transmembrane</keyword>
<evidence type="ECO:0000256" key="3">
    <source>
        <dbReference type="ARBA" id="ARBA00022692"/>
    </source>
</evidence>
<dbReference type="SUPFAM" id="SSF103481">
    <property type="entry name" value="Multidrug resistance efflux transporter EmrE"/>
    <property type="match status" value="2"/>
</dbReference>
<keyword evidence="4" id="KW-1133">Transmembrane helix</keyword>
<comment type="subcellular location">
    <subcellularLocation>
        <location evidence="1">Membrane</location>
        <topology evidence="1">Multi-pass membrane protein</topology>
    </subcellularLocation>
</comment>
<dbReference type="PANTHER" id="PTHR32322">
    <property type="entry name" value="INNER MEMBRANE TRANSPORTER"/>
    <property type="match status" value="1"/>
</dbReference>
<dbReference type="RefSeq" id="WP_155165929.1">
    <property type="nucleotide sequence ID" value="NZ_DBGEHT010000148.1"/>
</dbReference>
<dbReference type="GO" id="GO:0016020">
    <property type="term" value="C:membrane"/>
    <property type="evidence" value="ECO:0007669"/>
    <property type="project" value="UniProtKB-SubCell"/>
</dbReference>
<accession>A0A6I3SA49</accession>
<dbReference type="InterPro" id="IPR050638">
    <property type="entry name" value="AA-Vitamin_Transporters"/>
</dbReference>
<evidence type="ECO:0000256" key="2">
    <source>
        <dbReference type="ARBA" id="ARBA00007362"/>
    </source>
</evidence>
<dbReference type="AlphaFoldDB" id="A0A6I3SA49"/>
<dbReference type="EMBL" id="WNCL01000031">
    <property type="protein sequence ID" value="MTU43840.1"/>
    <property type="molecule type" value="Genomic_DNA"/>
</dbReference>
<evidence type="ECO:0000313" key="8">
    <source>
        <dbReference type="Proteomes" id="UP000462362"/>
    </source>
</evidence>
<protein>
    <submittedName>
        <fullName evidence="7">Aromatic amino acid DMT transporter YddG</fullName>
    </submittedName>
</protein>
<organism evidence="7 8">
    <name type="scientific">Parasutterella excrementihominis</name>
    <dbReference type="NCBI Taxonomy" id="487175"/>
    <lineage>
        <taxon>Bacteria</taxon>
        <taxon>Pseudomonadati</taxon>
        <taxon>Pseudomonadota</taxon>
        <taxon>Betaproteobacteria</taxon>
        <taxon>Burkholderiales</taxon>
        <taxon>Sutterellaceae</taxon>
        <taxon>Parasutterella</taxon>
    </lineage>
</organism>
<keyword evidence="5" id="KW-0472">Membrane</keyword>
<dbReference type="Proteomes" id="UP000462362">
    <property type="component" value="Unassembled WGS sequence"/>
</dbReference>
<evidence type="ECO:0000313" key="7">
    <source>
        <dbReference type="EMBL" id="MTU43840.1"/>
    </source>
</evidence>
<proteinExistence type="inferred from homology"/>
<gene>
    <name evidence="7" type="primary">yddG</name>
    <name evidence="7" type="ORF">GMD42_09470</name>
</gene>
<dbReference type="InterPro" id="IPR037185">
    <property type="entry name" value="EmrE-like"/>
</dbReference>
<feature type="domain" description="EamA" evidence="6">
    <location>
        <begin position="160"/>
        <end position="287"/>
    </location>
</feature>